<dbReference type="PANTHER" id="PTHR46082:SF11">
    <property type="entry name" value="AAA+ ATPASE DOMAIN-CONTAINING PROTEIN-RELATED"/>
    <property type="match status" value="1"/>
</dbReference>
<dbReference type="RefSeq" id="XP_033460182.1">
    <property type="nucleotide sequence ID" value="XM_033602559.1"/>
</dbReference>
<evidence type="ECO:0000313" key="5">
    <source>
        <dbReference type="RefSeq" id="XP_033460182.1"/>
    </source>
</evidence>
<dbReference type="InterPro" id="IPR056884">
    <property type="entry name" value="NPHP3-like_N"/>
</dbReference>
<protein>
    <submittedName>
        <fullName evidence="5">Purine and uridine phosphorylase</fullName>
    </submittedName>
</protein>
<dbReference type="SUPFAM" id="SSF52540">
    <property type="entry name" value="P-loop containing nucleoside triphosphate hydrolases"/>
    <property type="match status" value="1"/>
</dbReference>
<feature type="domain" description="Nephrocystin 3-like N-terminal" evidence="3">
    <location>
        <begin position="385"/>
        <end position="546"/>
    </location>
</feature>
<dbReference type="Gene3D" id="3.40.50.1580">
    <property type="entry name" value="Nucleoside phosphorylase domain"/>
    <property type="match status" value="1"/>
</dbReference>
<dbReference type="GO" id="GO:0009116">
    <property type="term" value="P:nucleoside metabolic process"/>
    <property type="evidence" value="ECO:0007669"/>
    <property type="project" value="InterPro"/>
</dbReference>
<dbReference type="GO" id="GO:0003824">
    <property type="term" value="F:catalytic activity"/>
    <property type="evidence" value="ECO:0007669"/>
    <property type="project" value="InterPro"/>
</dbReference>
<dbReference type="SUPFAM" id="SSF53167">
    <property type="entry name" value="Purine and uridine phosphorylases"/>
    <property type="match status" value="1"/>
</dbReference>
<reference evidence="5" key="3">
    <citation type="submission" date="2025-08" db="UniProtKB">
        <authorList>
            <consortium name="RefSeq"/>
        </authorList>
    </citation>
    <scope>IDENTIFICATION</scope>
    <source>
        <strain evidence="5">CBS 342.82</strain>
    </source>
</reference>
<dbReference type="InterPro" id="IPR053137">
    <property type="entry name" value="NLR-like"/>
</dbReference>
<reference evidence="5" key="1">
    <citation type="submission" date="2020-01" db="EMBL/GenBank/DDBJ databases">
        <authorList>
            <consortium name="DOE Joint Genome Institute"/>
            <person name="Haridas S."/>
            <person name="Albert R."/>
            <person name="Binder M."/>
            <person name="Bloem J."/>
            <person name="Labutti K."/>
            <person name="Salamov A."/>
            <person name="Andreopoulos B."/>
            <person name="Baker S.E."/>
            <person name="Barry K."/>
            <person name="Bills G."/>
            <person name="Bluhm B.H."/>
            <person name="Cannon C."/>
            <person name="Castanera R."/>
            <person name="Culley D.E."/>
            <person name="Daum C."/>
            <person name="Ezra D."/>
            <person name="Gonzalez J.B."/>
            <person name="Henrissat B."/>
            <person name="Kuo A."/>
            <person name="Liang C."/>
            <person name="Lipzen A."/>
            <person name="Lutzoni F."/>
            <person name="Magnuson J."/>
            <person name="Mondo S."/>
            <person name="Nolan M."/>
            <person name="Ohm R."/>
            <person name="Pangilinan J."/>
            <person name="Park H.-J."/>
            <person name="Ramirez L."/>
            <person name="Alfaro M."/>
            <person name="Sun H."/>
            <person name="Tritt A."/>
            <person name="Yoshinaga Y."/>
            <person name="Zwiers L.-H."/>
            <person name="Turgeon B.G."/>
            <person name="Goodwin S.B."/>
            <person name="Spatafora J.W."/>
            <person name="Crous P.W."/>
            <person name="Grigoriev I.V."/>
        </authorList>
    </citation>
    <scope>NUCLEOTIDE SEQUENCE</scope>
    <source>
        <strain evidence="5">CBS 342.82</strain>
    </source>
</reference>
<reference evidence="5" key="2">
    <citation type="submission" date="2020-04" db="EMBL/GenBank/DDBJ databases">
        <authorList>
            <consortium name="NCBI Genome Project"/>
        </authorList>
    </citation>
    <scope>NUCLEOTIDE SEQUENCE</scope>
    <source>
        <strain evidence="5">CBS 342.82</strain>
    </source>
</reference>
<name>A0A6J3M527_9PEZI</name>
<dbReference type="AlphaFoldDB" id="A0A6J3M527"/>
<dbReference type="InterPro" id="IPR027417">
    <property type="entry name" value="P-loop_NTPase"/>
</dbReference>
<dbReference type="PANTHER" id="PTHR46082">
    <property type="entry name" value="ATP/GTP-BINDING PROTEIN-RELATED"/>
    <property type="match status" value="1"/>
</dbReference>
<accession>A0A6J3M527</accession>
<sequence length="615" mass="69459">MFDVSRYTVGWVCAIPTERLAARRILDEEHDYTEYESPLNDNNTYSFGSIGRHNVVIAALPSGEYGISNATGVARDLLRSFTNVRIALMVGIGGGAPLVGPGLKQKRDIRLGDVVVSKRGAGQGGVLQYDFGKVVQNRAFLPTGHLNQPPAFLLTALGALEDEYKFPGINIDKDISVLLAKYSEQSKQGRLLQKEYRRPDTATDRLYKSDFIHPDDNQECSKTCDHIENVVVRDARDDEEDVVIHQGLIASANSLMKDAHLRDTFARDLSILCFEMEAAGLMNQFPFLVIRGICDYSDTHKSKEWQRYAALTSAMYARRLLLRVAPNRVEAETKLSELQKSLQQVNEKLDRQNTSALQAGIENWLAAPDPSTNFTNAIKLRHADSGRWILSYNHYREWRENRFPLLWLHGISGCGKTVLSSSIVEHLKADPDEHRPILYFYFDTQDVRKQKLDHVLRSLIKQLCYVQNTNRTGLEDLYSSCRNGSDQPSLSALKKCFKDMCTDKPVVVLLDALDECPVNENAREDVLAWIEDVCKDISAQLLVTSRHGHDIETAVKKSARHNAKIEIAKDLINNDIQAFVHSRVYDPNGSLGRWRSRPKVQRQIEMKLNEKSGGM</sequence>
<evidence type="ECO:0000259" key="3">
    <source>
        <dbReference type="Pfam" id="PF24883"/>
    </source>
</evidence>
<dbReference type="OrthoDB" id="1577640at2759"/>
<dbReference type="Proteomes" id="UP000504637">
    <property type="component" value="Unplaced"/>
</dbReference>
<feature type="coiled-coil region" evidence="2">
    <location>
        <begin position="328"/>
        <end position="355"/>
    </location>
</feature>
<evidence type="ECO:0000256" key="2">
    <source>
        <dbReference type="SAM" id="Coils"/>
    </source>
</evidence>
<organism evidence="5">
    <name type="scientific">Dissoconium aciculare CBS 342.82</name>
    <dbReference type="NCBI Taxonomy" id="1314786"/>
    <lineage>
        <taxon>Eukaryota</taxon>
        <taxon>Fungi</taxon>
        <taxon>Dikarya</taxon>
        <taxon>Ascomycota</taxon>
        <taxon>Pezizomycotina</taxon>
        <taxon>Dothideomycetes</taxon>
        <taxon>Dothideomycetidae</taxon>
        <taxon>Mycosphaerellales</taxon>
        <taxon>Dissoconiaceae</taxon>
        <taxon>Dissoconium</taxon>
    </lineage>
</organism>
<dbReference type="Gene3D" id="3.40.50.300">
    <property type="entry name" value="P-loop containing nucleotide triphosphate hydrolases"/>
    <property type="match status" value="1"/>
</dbReference>
<dbReference type="Pfam" id="PF24883">
    <property type="entry name" value="NPHP3_N"/>
    <property type="match status" value="1"/>
</dbReference>
<evidence type="ECO:0000256" key="1">
    <source>
        <dbReference type="ARBA" id="ARBA00022737"/>
    </source>
</evidence>
<keyword evidence="4" id="KW-1185">Reference proteome</keyword>
<keyword evidence="2" id="KW-0175">Coiled coil</keyword>
<evidence type="ECO:0000313" key="4">
    <source>
        <dbReference type="Proteomes" id="UP000504637"/>
    </source>
</evidence>
<dbReference type="InterPro" id="IPR035994">
    <property type="entry name" value="Nucleoside_phosphorylase_sf"/>
</dbReference>
<gene>
    <name evidence="5" type="ORF">K489DRAFT_357512</name>
</gene>
<proteinExistence type="predicted"/>
<keyword evidence="1" id="KW-0677">Repeat</keyword>
<dbReference type="GeneID" id="54360359"/>